<feature type="chain" id="PRO_5002973695" evidence="1">
    <location>
        <begin position="20"/>
        <end position="143"/>
    </location>
</feature>
<keyword evidence="3" id="KW-1185">Reference proteome</keyword>
<organism evidence="2 3">
    <name type="scientific">Methylovorus glucosotrophus (strain SIP3-4)</name>
    <dbReference type="NCBI Taxonomy" id="582744"/>
    <lineage>
        <taxon>Bacteria</taxon>
        <taxon>Pseudomonadati</taxon>
        <taxon>Pseudomonadota</taxon>
        <taxon>Betaproteobacteria</taxon>
        <taxon>Nitrosomonadales</taxon>
        <taxon>Methylophilaceae</taxon>
        <taxon>Methylovorus</taxon>
    </lineage>
</organism>
<sequence length="143" mass="15400" precursor="true">MKSKLLLSCLILISLTACKKEESATDILDQVAIPPKKEVVAPKPVKPKAVELIKKVAPAPTINEPIKIVPIVENKPITPIVVAKPPVIEVVKPIPKVIVPVKPVIVAPVKQEVVKPVAKVESVQPIAKPVDKKGEVVMSIEFE</sequence>
<evidence type="ECO:0000256" key="1">
    <source>
        <dbReference type="SAM" id="SignalP"/>
    </source>
</evidence>
<dbReference type="HOGENOM" id="CLU_1803916_0_0_4"/>
<name>C6X7V1_METGS</name>
<dbReference type="PROSITE" id="PS51257">
    <property type="entry name" value="PROKAR_LIPOPROTEIN"/>
    <property type="match status" value="1"/>
</dbReference>
<dbReference type="STRING" id="582744.Msip34_2036"/>
<dbReference type="Proteomes" id="UP000002743">
    <property type="component" value="Chromosome"/>
</dbReference>
<dbReference type="EMBL" id="CP001674">
    <property type="protein sequence ID" value="ACT51278.1"/>
    <property type="molecule type" value="Genomic_DNA"/>
</dbReference>
<feature type="signal peptide" evidence="1">
    <location>
        <begin position="1"/>
        <end position="19"/>
    </location>
</feature>
<dbReference type="AlphaFoldDB" id="C6X7V1"/>
<proteinExistence type="predicted"/>
<protein>
    <submittedName>
        <fullName evidence="2">Uncharacterized protein</fullName>
    </submittedName>
</protein>
<reference evidence="3" key="1">
    <citation type="submission" date="2009-07" db="EMBL/GenBank/DDBJ databases">
        <title>Complete sequence of chromosome of Methylovorus sp. SIP3-4.</title>
        <authorList>
            <person name="Lucas S."/>
            <person name="Copeland A."/>
            <person name="Lapidus A."/>
            <person name="Glavina del Rio T."/>
            <person name="Tice H."/>
            <person name="Bruce D."/>
            <person name="Goodwin L."/>
            <person name="Pitluck S."/>
            <person name="Clum A."/>
            <person name="Larimer F."/>
            <person name="Land M."/>
            <person name="Hauser L."/>
            <person name="Kyrpides N."/>
            <person name="Mikhailova N."/>
            <person name="Kayluzhnaya M."/>
            <person name="Chistoserdova L."/>
        </authorList>
    </citation>
    <scope>NUCLEOTIDE SEQUENCE [LARGE SCALE GENOMIC DNA]</scope>
    <source>
        <strain evidence="3">SIP3-4</strain>
    </source>
</reference>
<dbReference type="RefSeq" id="WP_015830625.1">
    <property type="nucleotide sequence ID" value="NC_012969.1"/>
</dbReference>
<dbReference type="KEGG" id="mei:Msip34_2036"/>
<accession>C6X7V1</accession>
<evidence type="ECO:0000313" key="2">
    <source>
        <dbReference type="EMBL" id="ACT51278.1"/>
    </source>
</evidence>
<gene>
    <name evidence="2" type="ordered locus">Msip34_2036</name>
</gene>
<keyword evidence="1" id="KW-0732">Signal</keyword>
<reference evidence="2 3" key="2">
    <citation type="journal article" date="2011" name="J. Bacteriol.">
        <title>Genomes of three methylotrophs from a single niche uncover genetic and metabolic divergence of Methylophilaceae.</title>
        <authorList>
            <person name="Lapidus A."/>
            <person name="Clum A."/>
            <person name="Labutti K."/>
            <person name="Kaluzhnaya M.G."/>
            <person name="Lim S."/>
            <person name="Beck D.A."/>
            <person name="Glavina Del Rio T."/>
            <person name="Nolan M."/>
            <person name="Mavromatis K."/>
            <person name="Huntemann M."/>
            <person name="Lucas S."/>
            <person name="Lidstrom M.E."/>
            <person name="Ivanova N."/>
            <person name="Chistoserdova L."/>
        </authorList>
    </citation>
    <scope>NUCLEOTIDE SEQUENCE [LARGE SCALE GENOMIC DNA]</scope>
    <source>
        <strain evidence="2 3">SIP3-4</strain>
    </source>
</reference>
<evidence type="ECO:0000313" key="3">
    <source>
        <dbReference type="Proteomes" id="UP000002743"/>
    </source>
</evidence>